<dbReference type="EMBL" id="JADWDC010000060">
    <property type="protein sequence ID" value="MCC0178944.1"/>
    <property type="molecule type" value="Genomic_DNA"/>
</dbReference>
<dbReference type="PANTHER" id="PTHR34939:SF1">
    <property type="entry name" value="PHOTOSYSTEM I REACTION CENTER SUBUNIT III, CHLOROPLASTIC"/>
    <property type="match status" value="1"/>
</dbReference>
<evidence type="ECO:0000256" key="6">
    <source>
        <dbReference type="RuleBase" id="RU368107"/>
    </source>
</evidence>
<comment type="similarity">
    <text evidence="1 6">Belongs to the PsaF family.</text>
</comment>
<dbReference type="Proteomes" id="UP000729733">
    <property type="component" value="Unassembled WGS sequence"/>
</dbReference>
<feature type="signal peptide" evidence="7">
    <location>
        <begin position="1"/>
        <end position="23"/>
    </location>
</feature>
<dbReference type="AlphaFoldDB" id="A0A964BTQ0"/>
<sequence>MRRLFALILVFTLWFGFAPTASADGVAGLTPCSENSAYVQKAKNFRNTTDDSNSGKIRAERYAQALCGPEGYPHLIVDGRWSHMGDFFIPSILFLYIAGWIGWAGRSYIIAIRDEKDAEMQEVVINVPLAVSKMLAAATWPLLAFGEFTSGKMFADESEITVSPR</sequence>
<reference evidence="8" key="1">
    <citation type="journal article" date="2021" name="Antonie Van Leeuwenhoek">
        <title>Draft genome and description of Waterburya agarophytonicola gen. nov. sp. nov. (Pleurocapsales, Cyanobacteria): a seaweed symbiont.</title>
        <authorList>
            <person name="Bonthond G."/>
            <person name="Shalygin S."/>
            <person name="Bayer T."/>
            <person name="Weinberger F."/>
        </authorList>
    </citation>
    <scope>NUCLEOTIDE SEQUENCE</scope>
    <source>
        <strain evidence="8">KI4</strain>
    </source>
</reference>
<dbReference type="GO" id="GO:0009538">
    <property type="term" value="C:photosystem I reaction center"/>
    <property type="evidence" value="ECO:0007669"/>
    <property type="project" value="UniProtKB-UniRule"/>
</dbReference>
<accession>A0A964BTQ0</accession>
<dbReference type="GO" id="GO:0031676">
    <property type="term" value="C:plasma membrane-derived thylakoid membrane"/>
    <property type="evidence" value="ECO:0007669"/>
    <property type="project" value="UniProtKB-SubCell"/>
</dbReference>
<dbReference type="PANTHER" id="PTHR34939">
    <property type="entry name" value="PHOTOSYSTEM I REACTION CENTER SUBUNIT III, CHLOROPLASTIC"/>
    <property type="match status" value="1"/>
</dbReference>
<evidence type="ECO:0000313" key="8">
    <source>
        <dbReference type="EMBL" id="MCC0178944.1"/>
    </source>
</evidence>
<organism evidence="8 9">
    <name type="scientific">Waterburya agarophytonicola KI4</name>
    <dbReference type="NCBI Taxonomy" id="2874699"/>
    <lineage>
        <taxon>Bacteria</taxon>
        <taxon>Bacillati</taxon>
        <taxon>Cyanobacteriota</taxon>
        <taxon>Cyanophyceae</taxon>
        <taxon>Pleurocapsales</taxon>
        <taxon>Hyellaceae</taxon>
        <taxon>Waterburya</taxon>
        <taxon>Waterburya agarophytonicola</taxon>
    </lineage>
</organism>
<comment type="subcellular location">
    <subcellularLocation>
        <location evidence="6">Cellular thylakoid membrane</location>
    </subcellularLocation>
</comment>
<feature type="transmembrane region" description="Helical" evidence="6">
    <location>
        <begin position="87"/>
        <end position="111"/>
    </location>
</feature>
<comment type="caution">
    <text evidence="8">The sequence shown here is derived from an EMBL/GenBank/DDBJ whole genome shotgun (WGS) entry which is preliminary data.</text>
</comment>
<proteinExistence type="inferred from homology"/>
<dbReference type="InterPro" id="IPR036577">
    <property type="entry name" value="PSI_PsaF_sf"/>
</dbReference>
<feature type="transmembrane region" description="Helical" evidence="6">
    <location>
        <begin position="123"/>
        <end position="143"/>
    </location>
</feature>
<keyword evidence="4 6" id="KW-0603">Photosystem I</keyword>
<evidence type="ECO:0000256" key="4">
    <source>
        <dbReference type="ARBA" id="ARBA00022836"/>
    </source>
</evidence>
<dbReference type="SUPFAM" id="SSF81536">
    <property type="entry name" value="Subunit III of photosystem I reaction centre, PsaF"/>
    <property type="match status" value="1"/>
</dbReference>
<comment type="function">
    <text evidence="6">Participates in efficiency of electron transfer from plastocyanin to P700 (or cytochrome c553 in algae and cyanobacteria). This plastocyanin-docking protein contributes to the specific association of plastocyanin to PSI.</text>
</comment>
<evidence type="ECO:0000313" key="9">
    <source>
        <dbReference type="Proteomes" id="UP000729733"/>
    </source>
</evidence>
<feature type="chain" id="PRO_5037971931" description="Photosystem I reaction center subunit III" evidence="7">
    <location>
        <begin position="24"/>
        <end position="165"/>
    </location>
</feature>
<evidence type="ECO:0000256" key="5">
    <source>
        <dbReference type="ARBA" id="ARBA00033433"/>
    </source>
</evidence>
<dbReference type="GO" id="GO:0015979">
    <property type="term" value="P:photosynthesis"/>
    <property type="evidence" value="ECO:0007669"/>
    <property type="project" value="UniProtKB-UniRule"/>
</dbReference>
<keyword evidence="3 6" id="KW-0602">Photosynthesis</keyword>
<keyword evidence="6" id="KW-1133">Transmembrane helix</keyword>
<gene>
    <name evidence="8" type="ORF">I4641_18410</name>
</gene>
<keyword evidence="6" id="KW-0793">Thylakoid</keyword>
<dbReference type="Gene3D" id="1.10.8.110">
    <property type="entry name" value="Photosystem I PsaF, reaction centre subunit III"/>
    <property type="match status" value="1"/>
</dbReference>
<protein>
    <recommendedName>
        <fullName evidence="2 6">Photosystem I reaction center subunit III</fullName>
    </recommendedName>
    <alternativeName>
        <fullName evidence="5 6">PSI-F</fullName>
    </alternativeName>
</protein>
<keyword evidence="6 7" id="KW-0732">Signal</keyword>
<keyword evidence="6" id="KW-0812">Transmembrane</keyword>
<evidence type="ECO:0000256" key="2">
    <source>
        <dbReference type="ARBA" id="ARBA00016492"/>
    </source>
</evidence>
<name>A0A964BTQ0_9CYAN</name>
<dbReference type="RefSeq" id="WP_229642048.1">
    <property type="nucleotide sequence ID" value="NZ_JADWDC010000060.1"/>
</dbReference>
<evidence type="ECO:0000256" key="3">
    <source>
        <dbReference type="ARBA" id="ARBA00022531"/>
    </source>
</evidence>
<keyword evidence="9" id="KW-1185">Reference proteome</keyword>
<evidence type="ECO:0000256" key="7">
    <source>
        <dbReference type="SAM" id="SignalP"/>
    </source>
</evidence>
<dbReference type="InterPro" id="IPR003666">
    <property type="entry name" value="PSI_PsaF"/>
</dbReference>
<evidence type="ECO:0000256" key="1">
    <source>
        <dbReference type="ARBA" id="ARBA00008386"/>
    </source>
</evidence>
<keyword evidence="6" id="KW-0472">Membrane</keyword>
<dbReference type="Pfam" id="PF02507">
    <property type="entry name" value="PSI_PsaF"/>
    <property type="match status" value="1"/>
</dbReference>